<dbReference type="Proteomes" id="UP000490800">
    <property type="component" value="Unassembled WGS sequence"/>
</dbReference>
<organism evidence="1 2">
    <name type="scientific">Paenibacillus lutrae</name>
    <dbReference type="NCBI Taxonomy" id="2078573"/>
    <lineage>
        <taxon>Bacteria</taxon>
        <taxon>Bacillati</taxon>
        <taxon>Bacillota</taxon>
        <taxon>Bacilli</taxon>
        <taxon>Bacillales</taxon>
        <taxon>Paenibacillaceae</taxon>
        <taxon>Paenibacillus</taxon>
    </lineage>
</organism>
<gene>
    <name evidence="1" type="ORF">EDM21_08295</name>
</gene>
<dbReference type="OrthoDB" id="2656502at2"/>
<evidence type="ECO:0000313" key="2">
    <source>
        <dbReference type="Proteomes" id="UP000490800"/>
    </source>
</evidence>
<dbReference type="EMBL" id="RHLK01000003">
    <property type="protein sequence ID" value="MVO99528.1"/>
    <property type="molecule type" value="Genomic_DNA"/>
</dbReference>
<proteinExistence type="predicted"/>
<comment type="caution">
    <text evidence="1">The sequence shown here is derived from an EMBL/GenBank/DDBJ whole genome shotgun (WGS) entry which is preliminary data.</text>
</comment>
<dbReference type="AlphaFoldDB" id="A0A7X3JYV1"/>
<sequence>MRNINKPLLIGLVVSLFFNMCLVTKYLDHKEHEEEMEYKYLAAMGRISVGLREVTAEDSRGYIFAMEQAANAAALVEFTPYPRSYSKGIYDSLKNLYLNHTKFKNGDELFRLLEKLSNNPHDEGSYFRIQHILINSL</sequence>
<accession>A0A7X3JYV1</accession>
<dbReference type="RefSeq" id="WP_157334529.1">
    <property type="nucleotide sequence ID" value="NZ_RHLK01000003.1"/>
</dbReference>
<keyword evidence="2" id="KW-1185">Reference proteome</keyword>
<name>A0A7X3JYV1_9BACL</name>
<protein>
    <submittedName>
        <fullName evidence="1">Uncharacterized protein</fullName>
    </submittedName>
</protein>
<evidence type="ECO:0000313" key="1">
    <source>
        <dbReference type="EMBL" id="MVO99528.1"/>
    </source>
</evidence>
<reference evidence="1 2" key="1">
    <citation type="journal article" date="2019" name="Microorganisms">
        <title>Paenibacillus lutrae sp. nov., A Chitinolytic Species Isolated from A River Otter in Castril Natural Park, Granada, Spain.</title>
        <authorList>
            <person name="Rodriguez M."/>
            <person name="Reina J.C."/>
            <person name="Bejar V."/>
            <person name="Llamas I."/>
        </authorList>
    </citation>
    <scope>NUCLEOTIDE SEQUENCE [LARGE SCALE GENOMIC DNA]</scope>
    <source>
        <strain evidence="1 2">N10</strain>
    </source>
</reference>